<feature type="region of interest" description="Disordered" evidence="2">
    <location>
        <begin position="451"/>
        <end position="475"/>
    </location>
</feature>
<comment type="caution">
    <text evidence="3">The sequence shown here is derived from an EMBL/GenBank/DDBJ whole genome shotgun (WGS) entry which is preliminary data.</text>
</comment>
<protein>
    <submittedName>
        <fullName evidence="3">Uncharacterized protein</fullName>
    </submittedName>
</protein>
<dbReference type="EMBL" id="CAJPWZ010001022">
    <property type="protein sequence ID" value="CAG2205525.1"/>
    <property type="molecule type" value="Genomic_DNA"/>
</dbReference>
<keyword evidence="4" id="KW-1185">Reference proteome</keyword>
<feature type="coiled-coil region" evidence="1">
    <location>
        <begin position="194"/>
        <end position="228"/>
    </location>
</feature>
<dbReference type="AlphaFoldDB" id="A0A8S3RKC8"/>
<reference evidence="3" key="1">
    <citation type="submission" date="2021-03" db="EMBL/GenBank/DDBJ databases">
        <authorList>
            <person name="Bekaert M."/>
        </authorList>
    </citation>
    <scope>NUCLEOTIDE SEQUENCE</scope>
</reference>
<evidence type="ECO:0000256" key="1">
    <source>
        <dbReference type="SAM" id="Coils"/>
    </source>
</evidence>
<gene>
    <name evidence="3" type="ORF">MEDL_19906</name>
</gene>
<evidence type="ECO:0000256" key="2">
    <source>
        <dbReference type="SAM" id="MobiDB-lite"/>
    </source>
</evidence>
<organism evidence="3 4">
    <name type="scientific">Mytilus edulis</name>
    <name type="common">Blue mussel</name>
    <dbReference type="NCBI Taxonomy" id="6550"/>
    <lineage>
        <taxon>Eukaryota</taxon>
        <taxon>Metazoa</taxon>
        <taxon>Spiralia</taxon>
        <taxon>Lophotrochozoa</taxon>
        <taxon>Mollusca</taxon>
        <taxon>Bivalvia</taxon>
        <taxon>Autobranchia</taxon>
        <taxon>Pteriomorphia</taxon>
        <taxon>Mytilida</taxon>
        <taxon>Mytiloidea</taxon>
        <taxon>Mytilidae</taxon>
        <taxon>Mytilinae</taxon>
        <taxon>Mytilus</taxon>
    </lineage>
</organism>
<sequence>MSYLTELQSSDLLIHPSFDGSQHEQYYNLPLSQPCPYTENDSNTLENTSNEFISLIYNELGSLPRDTFIQELIQNCKSSNKDIETVRHELFDVVKRQQNFPYPNAILKKRLCPRKLTGDSVESKLGNDCYALYLASVGEFGDDLKNALSVKSSSSSNRTLSCTDEISGSQNDATVNLAVKDTLVRLENDMILLKSEYARDSEMFNRSIEELKKENKQLKDRDFKYSDRFKNLQNQINVIKTCTETFQTDMKTIKVQLQQNCEQNSKTNSDLKSLVSQFLESVKTVTEMKSDIAKIHEHITKHTVNMKSIDKTVKAESERLNRMSDTRAIGVSSLKSKTDLINSKLKDLDAQVELACQTYSSLSVSVSDVRKRLVNAEKELKTVNKKQKTYSEIVKKVTPLTLVENKEANKVNEIRKINDVNNGNEVNKDNTENKVNEHFCKSTARYVSSQGMNSNDTSCKLNSKPKSTQLDELSNRDSVTTAEIHNTFHDAESAKDHIKNSEDNGNQNILVHFPRSVCNPVHNFTGLIHVERKRVARFYVGGIDKTVSSEQGMRYFLQQSGIRVTFLRYFDKQSFKTASAQLNIDARDEHIIHDSSFWPKGIFTRDWKPWASFIHDKGHA</sequence>
<name>A0A8S3RKC8_MYTED</name>
<dbReference type="OrthoDB" id="6177571at2759"/>
<evidence type="ECO:0000313" key="4">
    <source>
        <dbReference type="Proteomes" id="UP000683360"/>
    </source>
</evidence>
<proteinExistence type="predicted"/>
<evidence type="ECO:0000313" key="3">
    <source>
        <dbReference type="EMBL" id="CAG2205525.1"/>
    </source>
</evidence>
<keyword evidence="1" id="KW-0175">Coiled coil</keyword>
<dbReference type="Proteomes" id="UP000683360">
    <property type="component" value="Unassembled WGS sequence"/>
</dbReference>
<accession>A0A8S3RKC8</accession>